<gene>
    <name evidence="2" type="ORF">Hgul01_05239</name>
</gene>
<evidence type="ECO:0000313" key="2">
    <source>
        <dbReference type="EMBL" id="GAA5531414.1"/>
    </source>
</evidence>
<sequence length="194" mass="21145">MKTTNKEVNTTLSLVMQPDLIPIAQPSQPAEAEPATQPAKRAATPRKINTDTYNKIGYTVALLGAAASAILLWLIGANYTLQGLQLFGINARGMEWWALPIVITAIELWLMPKRGSKPLIIIFFMIILAFDVLTSWYGLNLDLAGRTLPLATGLTLPSDGIPFHVFMIALSLAFAFVPEKLARVAIKEAGATWL</sequence>
<protein>
    <submittedName>
        <fullName evidence="2">Uncharacterized protein</fullName>
    </submittedName>
</protein>
<dbReference type="Proteomes" id="UP001428290">
    <property type="component" value="Unassembled WGS sequence"/>
</dbReference>
<keyword evidence="1" id="KW-0472">Membrane</keyword>
<comment type="caution">
    <text evidence="2">The sequence shown here is derived from an EMBL/GenBank/DDBJ whole genome shotgun (WGS) entry which is preliminary data.</text>
</comment>
<feature type="transmembrane region" description="Helical" evidence="1">
    <location>
        <begin position="159"/>
        <end position="177"/>
    </location>
</feature>
<feature type="transmembrane region" description="Helical" evidence="1">
    <location>
        <begin position="96"/>
        <end position="112"/>
    </location>
</feature>
<feature type="transmembrane region" description="Helical" evidence="1">
    <location>
        <begin position="56"/>
        <end position="76"/>
    </location>
</feature>
<proteinExistence type="predicted"/>
<keyword evidence="1" id="KW-1133">Transmembrane helix</keyword>
<name>A0ABP9X7R4_9CHLR</name>
<evidence type="ECO:0000313" key="3">
    <source>
        <dbReference type="Proteomes" id="UP001428290"/>
    </source>
</evidence>
<dbReference type="EMBL" id="BAABRU010000049">
    <property type="protein sequence ID" value="GAA5531414.1"/>
    <property type="molecule type" value="Genomic_DNA"/>
</dbReference>
<feature type="transmembrane region" description="Helical" evidence="1">
    <location>
        <begin position="119"/>
        <end position="139"/>
    </location>
</feature>
<organism evidence="2 3">
    <name type="scientific">Herpetosiphon gulosus</name>
    <dbReference type="NCBI Taxonomy" id="1973496"/>
    <lineage>
        <taxon>Bacteria</taxon>
        <taxon>Bacillati</taxon>
        <taxon>Chloroflexota</taxon>
        <taxon>Chloroflexia</taxon>
        <taxon>Herpetosiphonales</taxon>
        <taxon>Herpetosiphonaceae</taxon>
        <taxon>Herpetosiphon</taxon>
    </lineage>
</organism>
<keyword evidence="3" id="KW-1185">Reference proteome</keyword>
<dbReference type="RefSeq" id="WP_345724968.1">
    <property type="nucleotide sequence ID" value="NZ_BAABRU010000049.1"/>
</dbReference>
<accession>A0ABP9X7R4</accession>
<reference evidence="2 3" key="1">
    <citation type="submission" date="2024-02" db="EMBL/GenBank/DDBJ databases">
        <title>Herpetosiphon gulosus NBRC 112829.</title>
        <authorList>
            <person name="Ichikawa N."/>
            <person name="Katano-Makiyama Y."/>
            <person name="Hidaka K."/>
        </authorList>
    </citation>
    <scope>NUCLEOTIDE SEQUENCE [LARGE SCALE GENOMIC DNA]</scope>
    <source>
        <strain evidence="2 3">NBRC 112829</strain>
    </source>
</reference>
<keyword evidence="1" id="KW-0812">Transmembrane</keyword>
<evidence type="ECO:0000256" key="1">
    <source>
        <dbReference type="SAM" id="Phobius"/>
    </source>
</evidence>